<accession>A0A426V3F9</accession>
<evidence type="ECO:0000313" key="2">
    <source>
        <dbReference type="EMBL" id="RRS01371.1"/>
    </source>
</evidence>
<sequence length="161" mass="17778">MLQHPVLNGRKPSHARQCERVPTAAQGNRPAVRPQWAYRASRYPVRRDGEGARGVNGFEVDPEALRTHANHIDAIVDEFALVGDAMKSIAAADNAYGTLCEWIPPILEARATEQDRITGKLARNLRLIADALRDAAESYDESDEDARLEFRAFEAEAAGGR</sequence>
<evidence type="ECO:0000256" key="1">
    <source>
        <dbReference type="SAM" id="MobiDB-lite"/>
    </source>
</evidence>
<dbReference type="InterPro" id="IPR022536">
    <property type="entry name" value="EspC"/>
</dbReference>
<name>A0A426V3F9_9ACTN</name>
<dbReference type="EMBL" id="RSEB01000001">
    <property type="protein sequence ID" value="RRS01371.1"/>
    <property type="molecule type" value="Genomic_DNA"/>
</dbReference>
<proteinExistence type="predicted"/>
<dbReference type="GO" id="GO:0009306">
    <property type="term" value="P:protein secretion"/>
    <property type="evidence" value="ECO:0007669"/>
    <property type="project" value="InterPro"/>
</dbReference>
<dbReference type="Proteomes" id="UP000277256">
    <property type="component" value="Unassembled WGS sequence"/>
</dbReference>
<evidence type="ECO:0000313" key="3">
    <source>
        <dbReference type="Proteomes" id="UP000277256"/>
    </source>
</evidence>
<reference evidence="2 3" key="1">
    <citation type="submission" date="2018-12" db="EMBL/GenBank/DDBJ databases">
        <title>Glycomyces sp. YIM 121974 draft genome.</title>
        <authorList>
            <person name="Li Q."/>
        </authorList>
    </citation>
    <scope>NUCLEOTIDE SEQUENCE [LARGE SCALE GENOMIC DNA]</scope>
    <source>
        <strain evidence="2 3">YIM 121974</strain>
    </source>
</reference>
<evidence type="ECO:0008006" key="4">
    <source>
        <dbReference type="Google" id="ProtNLM"/>
    </source>
</evidence>
<protein>
    <recommendedName>
        <fullName evidence="4">ESX-1 secretion-associated protein</fullName>
    </recommendedName>
</protein>
<gene>
    <name evidence="2" type="ORF">EIW28_00930</name>
</gene>
<feature type="region of interest" description="Disordered" evidence="1">
    <location>
        <begin position="1"/>
        <end position="31"/>
    </location>
</feature>
<dbReference type="Pfam" id="PF10824">
    <property type="entry name" value="T7SS_ESX_EspC"/>
    <property type="match status" value="1"/>
</dbReference>
<comment type="caution">
    <text evidence="2">The sequence shown here is derived from an EMBL/GenBank/DDBJ whole genome shotgun (WGS) entry which is preliminary data.</text>
</comment>
<organism evidence="2 3">
    <name type="scientific">Glycomyces terrestris</name>
    <dbReference type="NCBI Taxonomy" id="2493553"/>
    <lineage>
        <taxon>Bacteria</taxon>
        <taxon>Bacillati</taxon>
        <taxon>Actinomycetota</taxon>
        <taxon>Actinomycetes</taxon>
        <taxon>Glycomycetales</taxon>
        <taxon>Glycomycetaceae</taxon>
        <taxon>Glycomyces</taxon>
    </lineage>
</organism>
<keyword evidence="3" id="KW-1185">Reference proteome</keyword>
<dbReference type="AlphaFoldDB" id="A0A426V3F9"/>